<proteinExistence type="predicted"/>
<sequence>MVGFYGGFGSQWVGVGCGVFLGGFVGWLAVAHGGGATHGLPWVALKCLVCGCGSIFGGKEICESGGGNSKEESGSTGWSDQRETVDGELPLIFSDTVMVRKSQEDLEEAMMIAAFYFSLHAFRCKCNWGLEAIFAIIISLHSGSNYLIFLYIAKSPKINDFVMLRWEGTLTKDMQLSTPGLPLEMLKEKEWGGLVVVLSHSSQFSDDLLIFTAADPSSIQLVKNALLDFEKISGLAVNPSKSEIFCAATSEHLKNQILEIRILRKGSSHIFILPKKVVVTIEQCFNQFLWKGRGEGRGGVRVAWEKVCLPKNQGGLGLKRVKDWNRASIMKFIWNLFTQAGSLWAAWVQHYLLKGKFLWTIKIPQDCTWASQFEAKIATVLKDKQWVWKAVRSEQLVDIQSKLSPNQVEGFQQELVEWASNHLKGTNCRAVLYKLAWWAAVYHIWQQRNAIIHCRRIKTEEQIVRDIKRDVKGRVESTI</sequence>
<reference evidence="2" key="1">
    <citation type="submission" date="2018-02" db="EMBL/GenBank/DDBJ databases">
        <authorList>
            <person name="Cohen D.B."/>
            <person name="Kent A.D."/>
        </authorList>
    </citation>
    <scope>NUCLEOTIDE SEQUENCE</scope>
</reference>
<evidence type="ECO:0000313" key="2">
    <source>
        <dbReference type="EMBL" id="SPD05420.1"/>
    </source>
</evidence>
<dbReference type="AlphaFoldDB" id="A0A2N9H1D4"/>
<keyword evidence="1" id="KW-0472">Membrane</keyword>
<keyword evidence="1" id="KW-0812">Transmembrane</keyword>
<dbReference type="PANTHER" id="PTHR33116:SF66">
    <property type="entry name" value="REVERSE TRANSCRIPTASE ZINC-BINDING DOMAIN-CONTAINING PROTEIN"/>
    <property type="match status" value="1"/>
</dbReference>
<feature type="transmembrane region" description="Helical" evidence="1">
    <location>
        <begin position="12"/>
        <end position="30"/>
    </location>
</feature>
<name>A0A2N9H1D4_FAGSY</name>
<accession>A0A2N9H1D4</accession>
<dbReference type="EMBL" id="OIVN01002659">
    <property type="protein sequence ID" value="SPD05420.1"/>
    <property type="molecule type" value="Genomic_DNA"/>
</dbReference>
<protein>
    <recommendedName>
        <fullName evidence="3">Reverse transcriptase domain-containing protein</fullName>
    </recommendedName>
</protein>
<keyword evidence="1" id="KW-1133">Transmembrane helix</keyword>
<gene>
    <name evidence="2" type="ORF">FSB_LOCUS33302</name>
</gene>
<organism evidence="2">
    <name type="scientific">Fagus sylvatica</name>
    <name type="common">Beechnut</name>
    <dbReference type="NCBI Taxonomy" id="28930"/>
    <lineage>
        <taxon>Eukaryota</taxon>
        <taxon>Viridiplantae</taxon>
        <taxon>Streptophyta</taxon>
        <taxon>Embryophyta</taxon>
        <taxon>Tracheophyta</taxon>
        <taxon>Spermatophyta</taxon>
        <taxon>Magnoliopsida</taxon>
        <taxon>eudicotyledons</taxon>
        <taxon>Gunneridae</taxon>
        <taxon>Pentapetalae</taxon>
        <taxon>rosids</taxon>
        <taxon>fabids</taxon>
        <taxon>Fagales</taxon>
        <taxon>Fagaceae</taxon>
        <taxon>Fagus</taxon>
    </lineage>
</organism>
<evidence type="ECO:0000256" key="1">
    <source>
        <dbReference type="SAM" id="Phobius"/>
    </source>
</evidence>
<dbReference type="PANTHER" id="PTHR33116">
    <property type="entry name" value="REVERSE TRANSCRIPTASE ZINC-BINDING DOMAIN-CONTAINING PROTEIN-RELATED-RELATED"/>
    <property type="match status" value="1"/>
</dbReference>
<evidence type="ECO:0008006" key="3">
    <source>
        <dbReference type="Google" id="ProtNLM"/>
    </source>
</evidence>